<evidence type="ECO:0000313" key="1">
    <source>
        <dbReference type="EMBL" id="PIA62413.1"/>
    </source>
</evidence>
<dbReference type="Proteomes" id="UP000230069">
    <property type="component" value="Unassembled WGS sequence"/>
</dbReference>
<accession>A0A2G5F326</accession>
<proteinExistence type="predicted"/>
<dbReference type="InParanoid" id="A0A2G5F326"/>
<dbReference type="EMBL" id="KZ305019">
    <property type="protein sequence ID" value="PIA62413.1"/>
    <property type="molecule type" value="Genomic_DNA"/>
</dbReference>
<protein>
    <submittedName>
        <fullName evidence="1">Uncharacterized protein</fullName>
    </submittedName>
</protein>
<organism evidence="1 2">
    <name type="scientific">Aquilegia coerulea</name>
    <name type="common">Rocky mountain columbine</name>
    <dbReference type="NCBI Taxonomy" id="218851"/>
    <lineage>
        <taxon>Eukaryota</taxon>
        <taxon>Viridiplantae</taxon>
        <taxon>Streptophyta</taxon>
        <taxon>Embryophyta</taxon>
        <taxon>Tracheophyta</taxon>
        <taxon>Spermatophyta</taxon>
        <taxon>Magnoliopsida</taxon>
        <taxon>Ranunculales</taxon>
        <taxon>Ranunculaceae</taxon>
        <taxon>Thalictroideae</taxon>
        <taxon>Aquilegia</taxon>
    </lineage>
</organism>
<evidence type="ECO:0000313" key="2">
    <source>
        <dbReference type="Proteomes" id="UP000230069"/>
    </source>
</evidence>
<name>A0A2G5F326_AQUCA</name>
<keyword evidence="2" id="KW-1185">Reference proteome</keyword>
<sequence length="80" mass="9104">MKHIPLSLKLDNGIGSAYFNGNSNLTSAHSMIICMGFINKTVTFKFDSMLIHIHSLLPLWFHPSRFLHIHFGTHLLHVCC</sequence>
<dbReference type="AlphaFoldDB" id="A0A2G5F326"/>
<gene>
    <name evidence="1" type="ORF">AQUCO_00200430v1</name>
</gene>
<reference evidence="1 2" key="1">
    <citation type="submission" date="2017-09" db="EMBL/GenBank/DDBJ databases">
        <title>WGS assembly of Aquilegia coerulea Goldsmith.</title>
        <authorList>
            <person name="Hodges S."/>
            <person name="Kramer E."/>
            <person name="Nordborg M."/>
            <person name="Tomkins J."/>
            <person name="Borevitz J."/>
            <person name="Derieg N."/>
            <person name="Yan J."/>
            <person name="Mihaltcheva S."/>
            <person name="Hayes R.D."/>
            <person name="Rokhsar D."/>
        </authorList>
    </citation>
    <scope>NUCLEOTIDE SEQUENCE [LARGE SCALE GENOMIC DNA]</scope>
    <source>
        <strain evidence="2">cv. Goldsmith</strain>
    </source>
</reference>